<evidence type="ECO:0000313" key="1">
    <source>
        <dbReference type="EMBL" id="GHE38506.1"/>
    </source>
</evidence>
<evidence type="ECO:0000313" key="2">
    <source>
        <dbReference type="Proteomes" id="UP000603227"/>
    </source>
</evidence>
<organism evidence="1 2">
    <name type="scientific">Streptomyces capitiformicae</name>
    <dbReference type="NCBI Taxonomy" id="2014920"/>
    <lineage>
        <taxon>Bacteria</taxon>
        <taxon>Bacillati</taxon>
        <taxon>Actinomycetota</taxon>
        <taxon>Actinomycetes</taxon>
        <taxon>Kitasatosporales</taxon>
        <taxon>Streptomycetaceae</taxon>
        <taxon>Streptomyces</taxon>
    </lineage>
</organism>
<proteinExistence type="predicted"/>
<keyword evidence="2" id="KW-1185">Reference proteome</keyword>
<sequence length="101" mass="10964">MGSSVSAIRLVRGEFSGELAPRTACGWDRTAHRRLRHWEVAPPTGVLKVRVGGWGRRVGSAFADAAPVVAAERSAAAGQWGHRTLTEPMRRAPRFVRAFSA</sequence>
<reference evidence="1" key="1">
    <citation type="journal article" date="2014" name="Int. J. Syst. Evol. Microbiol.">
        <title>Complete genome sequence of Corynebacterium casei LMG S-19264T (=DSM 44701T), isolated from a smear-ripened cheese.</title>
        <authorList>
            <consortium name="US DOE Joint Genome Institute (JGI-PGF)"/>
            <person name="Walter F."/>
            <person name="Albersmeier A."/>
            <person name="Kalinowski J."/>
            <person name="Ruckert C."/>
        </authorList>
    </citation>
    <scope>NUCLEOTIDE SEQUENCE</scope>
    <source>
        <strain evidence="1">CGMCC 4.7403</strain>
    </source>
</reference>
<comment type="caution">
    <text evidence="1">The sequence shown here is derived from an EMBL/GenBank/DDBJ whole genome shotgun (WGS) entry which is preliminary data.</text>
</comment>
<name>A0A918Z6V7_9ACTN</name>
<dbReference type="Proteomes" id="UP000603227">
    <property type="component" value="Unassembled WGS sequence"/>
</dbReference>
<dbReference type="AlphaFoldDB" id="A0A918Z6V7"/>
<protein>
    <submittedName>
        <fullName evidence="1">Uncharacterized protein</fullName>
    </submittedName>
</protein>
<gene>
    <name evidence="1" type="ORF">GCM10017771_57120</name>
</gene>
<reference evidence="1" key="2">
    <citation type="submission" date="2020-09" db="EMBL/GenBank/DDBJ databases">
        <authorList>
            <person name="Sun Q."/>
            <person name="Zhou Y."/>
        </authorList>
    </citation>
    <scope>NUCLEOTIDE SEQUENCE</scope>
    <source>
        <strain evidence="1">CGMCC 4.7403</strain>
    </source>
</reference>
<dbReference type="EMBL" id="BNAT01000022">
    <property type="protein sequence ID" value="GHE38506.1"/>
    <property type="molecule type" value="Genomic_DNA"/>
</dbReference>
<accession>A0A918Z6V7</accession>